<gene>
    <name evidence="2" type="ORF">FIBSPDRAFT_963713</name>
</gene>
<evidence type="ECO:0000313" key="2">
    <source>
        <dbReference type="EMBL" id="KZP09765.1"/>
    </source>
</evidence>
<protein>
    <submittedName>
        <fullName evidence="2">Uncharacterized protein</fullName>
    </submittedName>
</protein>
<organism evidence="2 3">
    <name type="scientific">Athelia psychrophila</name>
    <dbReference type="NCBI Taxonomy" id="1759441"/>
    <lineage>
        <taxon>Eukaryota</taxon>
        <taxon>Fungi</taxon>
        <taxon>Dikarya</taxon>
        <taxon>Basidiomycota</taxon>
        <taxon>Agaricomycotina</taxon>
        <taxon>Agaricomycetes</taxon>
        <taxon>Agaricomycetidae</taxon>
        <taxon>Atheliales</taxon>
        <taxon>Atheliaceae</taxon>
        <taxon>Athelia</taxon>
    </lineage>
</organism>
<dbReference type="Proteomes" id="UP000076532">
    <property type="component" value="Unassembled WGS sequence"/>
</dbReference>
<name>A0A165YP41_9AGAM</name>
<evidence type="ECO:0000256" key="1">
    <source>
        <dbReference type="SAM" id="MobiDB-lite"/>
    </source>
</evidence>
<reference evidence="2 3" key="1">
    <citation type="journal article" date="2016" name="Mol. Biol. Evol.">
        <title>Comparative Genomics of Early-Diverging Mushroom-Forming Fungi Provides Insights into the Origins of Lignocellulose Decay Capabilities.</title>
        <authorList>
            <person name="Nagy L.G."/>
            <person name="Riley R."/>
            <person name="Tritt A."/>
            <person name="Adam C."/>
            <person name="Daum C."/>
            <person name="Floudas D."/>
            <person name="Sun H."/>
            <person name="Yadav J.S."/>
            <person name="Pangilinan J."/>
            <person name="Larsson K.H."/>
            <person name="Matsuura K."/>
            <person name="Barry K."/>
            <person name="Labutti K."/>
            <person name="Kuo R."/>
            <person name="Ohm R.A."/>
            <person name="Bhattacharya S.S."/>
            <person name="Shirouzu T."/>
            <person name="Yoshinaga Y."/>
            <person name="Martin F.M."/>
            <person name="Grigoriev I.V."/>
            <person name="Hibbett D.S."/>
        </authorList>
    </citation>
    <scope>NUCLEOTIDE SEQUENCE [LARGE SCALE GENOMIC DNA]</scope>
    <source>
        <strain evidence="2 3">CBS 109695</strain>
    </source>
</reference>
<feature type="region of interest" description="Disordered" evidence="1">
    <location>
        <begin position="252"/>
        <end position="294"/>
    </location>
</feature>
<keyword evidence="3" id="KW-1185">Reference proteome</keyword>
<dbReference type="EMBL" id="KV417693">
    <property type="protein sequence ID" value="KZP09765.1"/>
    <property type="molecule type" value="Genomic_DNA"/>
</dbReference>
<feature type="compositionally biased region" description="Basic and acidic residues" evidence="1">
    <location>
        <begin position="264"/>
        <end position="275"/>
    </location>
</feature>
<evidence type="ECO:0000313" key="3">
    <source>
        <dbReference type="Proteomes" id="UP000076532"/>
    </source>
</evidence>
<accession>A0A165YP41</accession>
<dbReference type="AlphaFoldDB" id="A0A165YP41"/>
<sequence>MSSHFLYHPDITGARTGGVVACDAANRAKARHGIAFDLSQYQDPRARPSSEGLHTWDIFIRSTTPSDIRDRFIQDTQNDLHDAAAALDNITGGFTIILHSHGLPSNSSDTIFLPEDMKFTAYLTRRELPPDPRPQYAASIARIAQIFAGDLMPEHCRQYSSRCAKSGMPHDTFRHESALPSEDGLLALLPPPHPVTSQFTFRGLSPGVLENYLLMYRDTAAPSHGPLSLIFPVAHPTYLDIESSVVPASSFNNPPLPHARGKISTKERSTKDEAAGKVSSGKLRRQARGQRPAAADFFKSMTIIKSPLRFEDSVAPAPIDTSLGRSSST</sequence>
<proteinExistence type="predicted"/>